<organism evidence="2 3">
    <name type="scientific">Dictyostelium purpureum</name>
    <name type="common">Slime mold</name>
    <dbReference type="NCBI Taxonomy" id="5786"/>
    <lineage>
        <taxon>Eukaryota</taxon>
        <taxon>Amoebozoa</taxon>
        <taxon>Evosea</taxon>
        <taxon>Eumycetozoa</taxon>
        <taxon>Dictyostelia</taxon>
        <taxon>Dictyosteliales</taxon>
        <taxon>Dictyosteliaceae</taxon>
        <taxon>Dictyostelium</taxon>
    </lineage>
</organism>
<dbReference type="GO" id="GO:0031213">
    <property type="term" value="C:RSF complex"/>
    <property type="evidence" value="ECO:0007669"/>
    <property type="project" value="InterPro"/>
</dbReference>
<dbReference type="STRING" id="5786.F1A3B8"/>
<protein>
    <recommendedName>
        <fullName evidence="4">DDT domain-containing protein</fullName>
    </recommendedName>
</protein>
<feature type="compositionally biased region" description="Low complexity" evidence="1">
    <location>
        <begin position="478"/>
        <end position="495"/>
    </location>
</feature>
<feature type="compositionally biased region" description="Polar residues" evidence="1">
    <location>
        <begin position="7"/>
        <end position="24"/>
    </location>
</feature>
<evidence type="ECO:0000256" key="1">
    <source>
        <dbReference type="SAM" id="MobiDB-lite"/>
    </source>
</evidence>
<dbReference type="Proteomes" id="UP000001064">
    <property type="component" value="Unassembled WGS sequence"/>
</dbReference>
<feature type="region of interest" description="Disordered" evidence="1">
    <location>
        <begin position="1"/>
        <end position="25"/>
    </location>
</feature>
<dbReference type="OMA" id="QRINYQQ"/>
<dbReference type="PANTHER" id="PTHR14296">
    <property type="entry name" value="REMODELING AND SPACING FACTOR 1"/>
    <property type="match status" value="1"/>
</dbReference>
<name>F1A3B8_DICPU</name>
<reference evidence="3" key="1">
    <citation type="journal article" date="2011" name="Genome Biol.">
        <title>Comparative genomics of the social amoebae Dictyostelium discoideum and Dictyostelium purpureum.</title>
        <authorList>
            <consortium name="US DOE Joint Genome Institute (JGI-PGF)"/>
            <person name="Sucgang R."/>
            <person name="Kuo A."/>
            <person name="Tian X."/>
            <person name="Salerno W."/>
            <person name="Parikh A."/>
            <person name="Feasley C.L."/>
            <person name="Dalin E."/>
            <person name="Tu H."/>
            <person name="Huang E."/>
            <person name="Barry K."/>
            <person name="Lindquist E."/>
            <person name="Shapiro H."/>
            <person name="Bruce D."/>
            <person name="Schmutz J."/>
            <person name="Salamov A."/>
            <person name="Fey P."/>
            <person name="Gaudet P."/>
            <person name="Anjard C."/>
            <person name="Babu M.M."/>
            <person name="Basu S."/>
            <person name="Bushmanova Y."/>
            <person name="van der Wel H."/>
            <person name="Katoh-Kurasawa M."/>
            <person name="Dinh C."/>
            <person name="Coutinho P.M."/>
            <person name="Saito T."/>
            <person name="Elias M."/>
            <person name="Schaap P."/>
            <person name="Kay R.R."/>
            <person name="Henrissat B."/>
            <person name="Eichinger L."/>
            <person name="Rivero F."/>
            <person name="Putnam N.H."/>
            <person name="West C.M."/>
            <person name="Loomis W.F."/>
            <person name="Chisholm R.L."/>
            <person name="Shaulsky G."/>
            <person name="Strassmann J.E."/>
            <person name="Queller D.C."/>
            <person name="Kuspa A."/>
            <person name="Grigoriev I.V."/>
        </authorList>
    </citation>
    <scope>NUCLEOTIDE SEQUENCE [LARGE SCALE GENOMIC DNA]</scope>
    <source>
        <strain evidence="3">QSDP1</strain>
    </source>
</reference>
<dbReference type="PANTHER" id="PTHR14296:SF3">
    <property type="entry name" value="DIKAR, ISOFORM F"/>
    <property type="match status" value="1"/>
</dbReference>
<accession>F1A3B8</accession>
<dbReference type="RefSeq" id="XP_003294160.1">
    <property type="nucleotide sequence ID" value="XM_003294112.1"/>
</dbReference>
<evidence type="ECO:0000313" key="2">
    <source>
        <dbReference type="EMBL" id="EGC29312.1"/>
    </source>
</evidence>
<dbReference type="VEuPathDB" id="AmoebaDB:DICPUDRAFT_84657"/>
<evidence type="ECO:0000313" key="3">
    <source>
        <dbReference type="Proteomes" id="UP000001064"/>
    </source>
</evidence>
<dbReference type="InterPro" id="IPR028938">
    <property type="entry name" value="Rsf1-like"/>
</dbReference>
<dbReference type="GO" id="GO:0006355">
    <property type="term" value="P:regulation of DNA-templated transcription"/>
    <property type="evidence" value="ECO:0007669"/>
    <property type="project" value="InterPro"/>
</dbReference>
<dbReference type="EMBL" id="GL871450">
    <property type="protein sequence ID" value="EGC29312.1"/>
    <property type="molecule type" value="Genomic_DNA"/>
</dbReference>
<feature type="compositionally biased region" description="Basic and acidic residues" evidence="1">
    <location>
        <begin position="465"/>
        <end position="477"/>
    </location>
</feature>
<evidence type="ECO:0008006" key="4">
    <source>
        <dbReference type="Google" id="ProtNLM"/>
    </source>
</evidence>
<dbReference type="InParanoid" id="F1A3B8"/>
<feature type="compositionally biased region" description="Basic and acidic residues" evidence="1">
    <location>
        <begin position="496"/>
        <end position="527"/>
    </location>
</feature>
<gene>
    <name evidence="2" type="ORF">DICPUDRAFT_84657</name>
</gene>
<feature type="region of interest" description="Disordered" evidence="1">
    <location>
        <begin position="416"/>
        <end position="570"/>
    </location>
</feature>
<proteinExistence type="predicted"/>
<feature type="region of interest" description="Disordered" evidence="1">
    <location>
        <begin position="341"/>
        <end position="384"/>
    </location>
</feature>
<keyword evidence="3" id="KW-1185">Reference proteome</keyword>
<dbReference type="AlphaFoldDB" id="F1A3B8"/>
<dbReference type="KEGG" id="dpp:DICPUDRAFT_84657"/>
<feature type="compositionally biased region" description="Basic and acidic residues" evidence="1">
    <location>
        <begin position="362"/>
        <end position="376"/>
    </location>
</feature>
<feature type="compositionally biased region" description="Acidic residues" evidence="1">
    <location>
        <begin position="437"/>
        <end position="448"/>
    </location>
</feature>
<sequence>MSILESKISTPNKSPPQQQKYTPEQDQDIVRSMWETPSIYQYLSFFKQPLGIKNVSSDDLEGLLLNPKNYPKLTGEIFIALLKDLLPITKQRTINFNNWEQFLKTELNKENNYFDIFDENPFLEGDQFSEISQVKDRVLLLKAVCDWSLAKSQTILAHVKNYLNEPDTLRNLPLGILNNQKEFYYYFGDYRLYRETVTNSNGRKKTKDQGREQNGKWEIVCSTSEEWDEIIEKYEPYSEEGDESDEKTLYINLKDVYPQVTAKLAASKRKKNSMFSSAQVSNPVNDSKHWRSSRLLAKDLRKKEQEDLMQIQQQQIQQLENDPFSRPRSTRARTNLYFNDEGVLNNPQENDEDMIGGGKSVENVRKRGRGSYEDKQSIQVHFSRSGRRVITDDYGRPRAYSSLTDDEKKYVDGFIEEEGDGEGGQEEEEYREQYREEGEEDESEEEEREEAKDIVNNNENNNKNNENDNNKSEKQKLQEQLQQLQQQVLKEQQQPHQEKPKETITPKEPMEESKSHQDEKMEMDNHSSDINSNTLDNEDTNNKNNSNNNSTNNINSSNNTFYIKKRSDSK</sequence>
<feature type="compositionally biased region" description="Acidic residues" evidence="1">
    <location>
        <begin position="416"/>
        <end position="430"/>
    </location>
</feature>
<dbReference type="OrthoDB" id="303107at2759"/>
<dbReference type="GeneID" id="10506163"/>
<dbReference type="eggNOG" id="KOG1472">
    <property type="taxonomic scope" value="Eukaryota"/>
</dbReference>
<feature type="compositionally biased region" description="Low complexity" evidence="1">
    <location>
        <begin position="542"/>
        <end position="560"/>
    </location>
</feature>